<evidence type="ECO:0000313" key="1">
    <source>
        <dbReference type="EMBL" id="AVM01682.1"/>
    </source>
</evidence>
<gene>
    <name evidence="1" type="ORF">C6V83_16885</name>
</gene>
<dbReference type="Proteomes" id="UP000239814">
    <property type="component" value="Chromosome"/>
</dbReference>
<dbReference type="KEGG" id="git:C6V83_16885"/>
<keyword evidence="2" id="KW-1185">Reference proteome</keyword>
<organism evidence="1 2">
    <name type="scientific">Gordonia iterans</name>
    <dbReference type="NCBI Taxonomy" id="1004901"/>
    <lineage>
        <taxon>Bacteria</taxon>
        <taxon>Bacillati</taxon>
        <taxon>Actinomycetota</taxon>
        <taxon>Actinomycetes</taxon>
        <taxon>Mycobacteriales</taxon>
        <taxon>Gordoniaceae</taxon>
        <taxon>Gordonia</taxon>
    </lineage>
</organism>
<name>A0A2S0KJ15_9ACTN</name>
<dbReference type="AlphaFoldDB" id="A0A2S0KJ15"/>
<evidence type="ECO:0000313" key="2">
    <source>
        <dbReference type="Proteomes" id="UP000239814"/>
    </source>
</evidence>
<dbReference type="Gene3D" id="1.10.10.2390">
    <property type="match status" value="1"/>
</dbReference>
<sequence length="103" mass="11266">MASNPFENVVNWIRTGYPDGVPPTDFPPLLALLTPILDDSEMTDVVLTLALERDPDSPTTRDDVAAAIATVKDERPTQEEINQVASRLAAAGWPLDQQLVRPN</sequence>
<dbReference type="OrthoDB" id="4350726at2"/>
<accession>A0A2S0KJ15</accession>
<dbReference type="RefSeq" id="WP_105943385.1">
    <property type="nucleotide sequence ID" value="NZ_CP027433.1"/>
</dbReference>
<evidence type="ECO:0008006" key="3">
    <source>
        <dbReference type="Google" id="ProtNLM"/>
    </source>
</evidence>
<dbReference type="InterPro" id="IPR021784">
    <property type="entry name" value="DUF3349"/>
</dbReference>
<reference evidence="1 2" key="1">
    <citation type="submission" date="2018-03" db="EMBL/GenBank/DDBJ databases">
        <title>Characteristics and genome of n-alkane degrading marine bacteria Gordonia iterans isolated from crude oil contaminated in Tae-an, South Korea.</title>
        <authorList>
            <person name="Lee S.-S."/>
            <person name="Kim H."/>
        </authorList>
    </citation>
    <scope>NUCLEOTIDE SEQUENCE [LARGE SCALE GENOMIC DNA]</scope>
    <source>
        <strain evidence="1 2">Co17</strain>
    </source>
</reference>
<dbReference type="Pfam" id="PF11829">
    <property type="entry name" value="DUF3349"/>
    <property type="match status" value="1"/>
</dbReference>
<dbReference type="Gene3D" id="6.10.140.2080">
    <property type="match status" value="1"/>
</dbReference>
<protein>
    <recommendedName>
        <fullName evidence="3">DUF3349 domain-containing protein</fullName>
    </recommendedName>
</protein>
<proteinExistence type="predicted"/>
<dbReference type="EMBL" id="CP027433">
    <property type="protein sequence ID" value="AVM01682.1"/>
    <property type="molecule type" value="Genomic_DNA"/>
</dbReference>